<dbReference type="InterPro" id="IPR006143">
    <property type="entry name" value="RND_pump_MFP"/>
</dbReference>
<dbReference type="Gene3D" id="2.40.420.20">
    <property type="match status" value="1"/>
</dbReference>
<sequence length="515" mass="50262">MRKWWLLGTGVLLVAAAVIVYFNWDTKKEVAAAAAVTTRVIKGTIEVNVSGTGSIAPAAKETVKSGKQGTIGEVKVKLGDKVKKGDVLASLEGEDNTDKIKSEEVSLEKKLLQLQSTQDQFKTETDDKNISSLKLSMKQQQLDIEQSRDTIADLKEATAEETIVAPVAGTVTTLSVADGDMLNGSAELAVIADYDHFNIVVGIDELDISKVKAGQTAKVTIEALAGQTFTGKVTDIADEGTASNGVASFDVTIALDSAEGLKSGMSAEASIQVDKKENTLMLPIDAVQSMGGRYMVILPAAGQSGAAAGPGRADGQTSGSTAGSKAAGGSGGASSGQTGAADNGADGSPAAGQGGAAGSGSANGQTGDGAAGGSAGATRDGSTGGQTRAATGGQGQIGGQTGGGQTGGRSGQGGAAAQSRFGGTPQMIEVGIHNEDYIEVLSGLTEGQQVVVPTVISTATAGAQQQAGAGGFGGLGGIGGGGGFGGGIPGGGGFGGGGGGQRSGGAAPTGGGGAR</sequence>
<feature type="region of interest" description="Disordered" evidence="4">
    <location>
        <begin position="304"/>
        <end position="420"/>
    </location>
</feature>
<dbReference type="InterPro" id="IPR050465">
    <property type="entry name" value="UPF0194_transport"/>
</dbReference>
<dbReference type="PANTHER" id="PTHR32347:SF14">
    <property type="entry name" value="EFFLUX SYSTEM COMPONENT YKNX-RELATED"/>
    <property type="match status" value="1"/>
</dbReference>
<evidence type="ECO:0000313" key="8">
    <source>
        <dbReference type="Proteomes" id="UP000612456"/>
    </source>
</evidence>
<feature type="region of interest" description="Disordered" evidence="4">
    <location>
        <begin position="491"/>
        <end position="515"/>
    </location>
</feature>
<dbReference type="GO" id="GO:0022857">
    <property type="term" value="F:transmembrane transporter activity"/>
    <property type="evidence" value="ECO:0007669"/>
    <property type="project" value="InterPro"/>
</dbReference>
<evidence type="ECO:0000313" key="7">
    <source>
        <dbReference type="EMBL" id="GGD46660.1"/>
    </source>
</evidence>
<dbReference type="PANTHER" id="PTHR32347">
    <property type="entry name" value="EFFLUX SYSTEM COMPONENT YKNX-RELATED"/>
    <property type="match status" value="1"/>
</dbReference>
<gene>
    <name evidence="7" type="ORF">GCM10010911_00180</name>
</gene>
<protein>
    <recommendedName>
        <fullName evidence="9">HlyD family secretion protein</fullName>
    </recommendedName>
</protein>
<name>A0A916YJI8_9BACL</name>
<keyword evidence="3" id="KW-0175">Coiled coil</keyword>
<dbReference type="AlphaFoldDB" id="A0A916YJI8"/>
<feature type="domain" description="YknX-like beta-barrel" evidence="6">
    <location>
        <begin position="202"/>
        <end position="269"/>
    </location>
</feature>
<feature type="compositionally biased region" description="Low complexity" evidence="4">
    <location>
        <begin position="304"/>
        <end position="325"/>
    </location>
</feature>
<dbReference type="Pfam" id="PF25990">
    <property type="entry name" value="Beta-barrel_YknX"/>
    <property type="match status" value="1"/>
</dbReference>
<dbReference type="SUPFAM" id="SSF111369">
    <property type="entry name" value="HlyD-like secretion proteins"/>
    <property type="match status" value="1"/>
</dbReference>
<evidence type="ECO:0000256" key="4">
    <source>
        <dbReference type="SAM" id="MobiDB-lite"/>
    </source>
</evidence>
<reference evidence="7" key="2">
    <citation type="submission" date="2020-09" db="EMBL/GenBank/DDBJ databases">
        <authorList>
            <person name="Sun Q."/>
            <person name="Zhou Y."/>
        </authorList>
    </citation>
    <scope>NUCLEOTIDE SEQUENCE</scope>
    <source>
        <strain evidence="7">CGMCC 1.15178</strain>
    </source>
</reference>
<evidence type="ECO:0000256" key="2">
    <source>
        <dbReference type="ARBA" id="ARBA00009477"/>
    </source>
</evidence>
<evidence type="ECO:0008006" key="9">
    <source>
        <dbReference type="Google" id="ProtNLM"/>
    </source>
</evidence>
<dbReference type="RefSeq" id="WP_188987955.1">
    <property type="nucleotide sequence ID" value="NZ_BMHP01000001.1"/>
</dbReference>
<evidence type="ECO:0000256" key="1">
    <source>
        <dbReference type="ARBA" id="ARBA00004196"/>
    </source>
</evidence>
<dbReference type="InterPro" id="IPR058636">
    <property type="entry name" value="Beta-barrel_YknX"/>
</dbReference>
<dbReference type="NCBIfam" id="TIGR01730">
    <property type="entry name" value="RND_mfp"/>
    <property type="match status" value="1"/>
</dbReference>
<evidence type="ECO:0000259" key="5">
    <source>
        <dbReference type="Pfam" id="PF25973"/>
    </source>
</evidence>
<dbReference type="InterPro" id="IPR058647">
    <property type="entry name" value="BSH_CzcB-like"/>
</dbReference>
<feature type="compositionally biased region" description="Gly residues" evidence="4">
    <location>
        <begin position="366"/>
        <end position="375"/>
    </location>
</feature>
<evidence type="ECO:0000256" key="3">
    <source>
        <dbReference type="ARBA" id="ARBA00023054"/>
    </source>
</evidence>
<organism evidence="7 8">
    <name type="scientific">Paenibacillus nasutitermitis</name>
    <dbReference type="NCBI Taxonomy" id="1652958"/>
    <lineage>
        <taxon>Bacteria</taxon>
        <taxon>Bacillati</taxon>
        <taxon>Bacillota</taxon>
        <taxon>Bacilli</taxon>
        <taxon>Bacillales</taxon>
        <taxon>Paenibacillaceae</taxon>
        <taxon>Paenibacillus</taxon>
    </lineage>
</organism>
<dbReference type="Pfam" id="PF25973">
    <property type="entry name" value="BSH_CzcB"/>
    <property type="match status" value="1"/>
</dbReference>
<dbReference type="GO" id="GO:0016020">
    <property type="term" value="C:membrane"/>
    <property type="evidence" value="ECO:0007669"/>
    <property type="project" value="InterPro"/>
</dbReference>
<proteinExistence type="inferred from homology"/>
<comment type="subcellular location">
    <subcellularLocation>
        <location evidence="1">Cell envelope</location>
    </subcellularLocation>
</comment>
<dbReference type="GO" id="GO:0030313">
    <property type="term" value="C:cell envelope"/>
    <property type="evidence" value="ECO:0007669"/>
    <property type="project" value="UniProtKB-SubCell"/>
</dbReference>
<dbReference type="Gene3D" id="2.40.30.170">
    <property type="match status" value="1"/>
</dbReference>
<dbReference type="Proteomes" id="UP000612456">
    <property type="component" value="Unassembled WGS sequence"/>
</dbReference>
<feature type="compositionally biased region" description="Gly residues" evidence="4">
    <location>
        <begin position="392"/>
        <end position="414"/>
    </location>
</feature>
<feature type="compositionally biased region" description="Low complexity" evidence="4">
    <location>
        <begin position="376"/>
        <end position="391"/>
    </location>
</feature>
<comment type="similarity">
    <text evidence="2">Belongs to the membrane fusion protein (MFP) (TC 8.A.1) family.</text>
</comment>
<accession>A0A916YJI8</accession>
<keyword evidence="8" id="KW-1185">Reference proteome</keyword>
<feature type="compositionally biased region" description="Low complexity" evidence="4">
    <location>
        <begin position="335"/>
        <end position="351"/>
    </location>
</feature>
<reference evidence="7" key="1">
    <citation type="journal article" date="2014" name="Int. J. Syst. Evol. Microbiol.">
        <title>Complete genome sequence of Corynebacterium casei LMG S-19264T (=DSM 44701T), isolated from a smear-ripened cheese.</title>
        <authorList>
            <consortium name="US DOE Joint Genome Institute (JGI-PGF)"/>
            <person name="Walter F."/>
            <person name="Albersmeier A."/>
            <person name="Kalinowski J."/>
            <person name="Ruckert C."/>
        </authorList>
    </citation>
    <scope>NUCLEOTIDE SEQUENCE</scope>
    <source>
        <strain evidence="7">CGMCC 1.15178</strain>
    </source>
</reference>
<comment type="caution">
    <text evidence="7">The sequence shown here is derived from an EMBL/GenBank/DDBJ whole genome shotgun (WGS) entry which is preliminary data.</text>
</comment>
<feature type="domain" description="CzcB-like barrel-sandwich hybrid" evidence="5">
    <location>
        <begin position="67"/>
        <end position="193"/>
    </location>
</feature>
<dbReference type="EMBL" id="BMHP01000001">
    <property type="protein sequence ID" value="GGD46660.1"/>
    <property type="molecule type" value="Genomic_DNA"/>
</dbReference>
<evidence type="ECO:0000259" key="6">
    <source>
        <dbReference type="Pfam" id="PF25990"/>
    </source>
</evidence>
<dbReference type="Gene3D" id="2.40.50.100">
    <property type="match status" value="1"/>
</dbReference>